<keyword evidence="3" id="KW-1185">Reference proteome</keyword>
<dbReference type="AlphaFoldDB" id="A0A0D6P801"/>
<comment type="caution">
    <text evidence="2">The sequence shown here is derived from an EMBL/GenBank/DDBJ whole genome shotgun (WGS) entry which is preliminary data.</text>
</comment>
<gene>
    <name evidence="2" type="ORF">Asru_0503_06</name>
</gene>
<keyword evidence="1" id="KW-0732">Signal</keyword>
<dbReference type="Proteomes" id="UP000032680">
    <property type="component" value="Unassembled WGS sequence"/>
</dbReference>
<feature type="signal peptide" evidence="1">
    <location>
        <begin position="1"/>
        <end position="26"/>
    </location>
</feature>
<evidence type="ECO:0000256" key="1">
    <source>
        <dbReference type="SAM" id="SignalP"/>
    </source>
</evidence>
<accession>A0A0D6P801</accession>
<reference evidence="2 3" key="1">
    <citation type="submission" date="2012-11" db="EMBL/GenBank/DDBJ databases">
        <title>Whole genome sequence of Acidisphaera rubrifaciens HS-AP3.</title>
        <authorList>
            <person name="Azuma Y."/>
            <person name="Higashiura N."/>
            <person name="Hirakawa H."/>
            <person name="Matsushita K."/>
        </authorList>
    </citation>
    <scope>NUCLEOTIDE SEQUENCE [LARGE SCALE GENOMIC DNA]</scope>
    <source>
        <strain evidence="2 3">HS-AP3</strain>
    </source>
</reference>
<evidence type="ECO:0000313" key="2">
    <source>
        <dbReference type="EMBL" id="GAN77900.1"/>
    </source>
</evidence>
<protein>
    <recommendedName>
        <fullName evidence="4">DUF2125 domain-containing protein</fullName>
    </recommendedName>
</protein>
<proteinExistence type="predicted"/>
<feature type="chain" id="PRO_5002309560" description="DUF2125 domain-containing protein" evidence="1">
    <location>
        <begin position="27"/>
        <end position="609"/>
    </location>
</feature>
<dbReference type="EMBL" id="BANB01000503">
    <property type="protein sequence ID" value="GAN77900.1"/>
    <property type="molecule type" value="Genomic_DNA"/>
</dbReference>
<evidence type="ECO:0008006" key="4">
    <source>
        <dbReference type="Google" id="ProtNLM"/>
    </source>
</evidence>
<sequence length="609" mass="61330">MRIGRGLLTGGWSVLLGLALAGAVPAATAGAQPAGGPSQAVLDRAIAGLPAGWSVRYAAASPGEGGALVLKQVVVAHDGRLMLAIGQVTLHGLHGDGSAAAPYAADQLDATSLSGAGPKGVAVAGITATGVAIGPGDAASLPADSRAATTLTALTAVHIDHATLTTVTAGDGRIGRATVDGLAAGRLGRAALDDVALDGGALRVAGLEAEQVDLGWLVRVFDPTAYAPGAAREARAQAVGHLAEHGLVYADGDGTTRIDAFDVTDLQVGQSPSAPVGKGALAIPSAVAAIVMTRLSHTPSKPGGPSFSVGEATLGPWHDGRLDALRVSGIRVAYPKEGRGVDVNAVSLLGLDVHGLIAWAGLPDDRRPDLPPAPRFDSFGVDGVAVTSSAGGPLTVDHIGAQVTWQQQVPVTQDLTVRRLHVPTSLLADQPGAAQALPAFGRDAVDADLEFNMVWDPATHNLRLAPFRIAADGLGTATLDLTFGNVDLALMQQGTDAAVGSLIVATVKGGRLVYQDRSLLGRVLAAVAAVQGTTPEQLRASLLTVLARMKSPLPSVPRLPAILSDFLLHPGTLTVTAKPPAPVPAAMLGAGSLADAAKRLNIGVTTSAP</sequence>
<evidence type="ECO:0000313" key="3">
    <source>
        <dbReference type="Proteomes" id="UP000032680"/>
    </source>
</evidence>
<organism evidence="2 3">
    <name type="scientific">Acidisphaera rubrifaciens HS-AP3</name>
    <dbReference type="NCBI Taxonomy" id="1231350"/>
    <lineage>
        <taxon>Bacteria</taxon>
        <taxon>Pseudomonadati</taxon>
        <taxon>Pseudomonadota</taxon>
        <taxon>Alphaproteobacteria</taxon>
        <taxon>Acetobacterales</taxon>
        <taxon>Acetobacteraceae</taxon>
        <taxon>Acidisphaera</taxon>
    </lineage>
</organism>
<dbReference type="RefSeq" id="WP_048862187.1">
    <property type="nucleotide sequence ID" value="NZ_BANB01000503.1"/>
</dbReference>
<name>A0A0D6P801_9PROT</name>